<reference evidence="1 2" key="1">
    <citation type="submission" date="2015-09" db="EMBL/GenBank/DDBJ databases">
        <title>Genome sequencing project for genomic taxonomy and phylogenomics of Bacillus-like bacteria.</title>
        <authorList>
            <person name="Liu B."/>
            <person name="Wang J."/>
            <person name="Zhu Y."/>
            <person name="Liu G."/>
            <person name="Chen Q."/>
            <person name="Chen Z."/>
            <person name="Lan J."/>
            <person name="Che J."/>
            <person name="Ge C."/>
            <person name="Shi H."/>
            <person name="Pan Z."/>
            <person name="Liu X."/>
        </authorList>
    </citation>
    <scope>NUCLEOTIDE SEQUENCE [LARGE SCALE GENOMIC DNA]</scope>
    <source>
        <strain evidence="1 2">DSM 8552</strain>
    </source>
</reference>
<gene>
    <name evidence="1" type="ORF">AN963_19100</name>
</gene>
<proteinExistence type="predicted"/>
<name>A0ABR5N9K1_BRECH</name>
<organism evidence="1 2">
    <name type="scientific">Brevibacillus choshinensis</name>
    <dbReference type="NCBI Taxonomy" id="54911"/>
    <lineage>
        <taxon>Bacteria</taxon>
        <taxon>Bacillati</taxon>
        <taxon>Bacillota</taxon>
        <taxon>Bacilli</taxon>
        <taxon>Bacillales</taxon>
        <taxon>Paenibacillaceae</taxon>
        <taxon>Brevibacillus</taxon>
    </lineage>
</organism>
<keyword evidence="2" id="KW-1185">Reference proteome</keyword>
<evidence type="ECO:0000313" key="1">
    <source>
        <dbReference type="EMBL" id="KQL47317.1"/>
    </source>
</evidence>
<evidence type="ECO:0008006" key="3">
    <source>
        <dbReference type="Google" id="ProtNLM"/>
    </source>
</evidence>
<protein>
    <recommendedName>
        <fullName evidence="3">N-acetyltransferase domain-containing protein</fullName>
    </recommendedName>
</protein>
<sequence>MEQLEKKYYGEEHITPYAESYEWYVHRPHSILALEVDNRIIGFMNLFPVRQDIFEQIENGTYNDKYLTYREIIPVESEPVTFLNLFLSCVVIDDHFRKSHALLLLVSSYMDYYEALQRKGVKIEGIVGDAVTADGERFLNKIGLNRYCSSDHDSTIYRGTYEEFVKAVTKMKSGSKTVS</sequence>
<dbReference type="Proteomes" id="UP000051063">
    <property type="component" value="Unassembled WGS sequence"/>
</dbReference>
<evidence type="ECO:0000313" key="2">
    <source>
        <dbReference type="Proteomes" id="UP000051063"/>
    </source>
</evidence>
<comment type="caution">
    <text evidence="1">The sequence shown here is derived from an EMBL/GenBank/DDBJ whole genome shotgun (WGS) entry which is preliminary data.</text>
</comment>
<dbReference type="EMBL" id="LJJB01000010">
    <property type="protein sequence ID" value="KQL47317.1"/>
    <property type="molecule type" value="Genomic_DNA"/>
</dbReference>
<accession>A0ABR5N9K1</accession>